<evidence type="ECO:0000313" key="10">
    <source>
        <dbReference type="Proteomes" id="UP001646157"/>
    </source>
</evidence>
<comment type="subcellular location">
    <subcellularLocation>
        <location evidence="1">Cell membrane</location>
        <topology evidence="1">Multi-pass membrane protein</topology>
    </subcellularLocation>
</comment>
<accession>A0ABS2N954</accession>
<comment type="caution">
    <text evidence="9">The sequence shown here is derived from an EMBL/GenBank/DDBJ whole genome shotgun (WGS) entry which is preliminary data.</text>
</comment>
<dbReference type="Pfam" id="PF01569">
    <property type="entry name" value="PAP2"/>
    <property type="match status" value="1"/>
</dbReference>
<keyword evidence="3 7" id="KW-0812">Transmembrane</keyword>
<keyword evidence="10" id="KW-1185">Reference proteome</keyword>
<dbReference type="EMBL" id="JAFBDZ010000001">
    <property type="protein sequence ID" value="MBM7584386.1"/>
    <property type="molecule type" value="Genomic_DNA"/>
</dbReference>
<dbReference type="Gene3D" id="1.20.144.10">
    <property type="entry name" value="Phosphatidic acid phosphatase type 2/haloperoxidase"/>
    <property type="match status" value="1"/>
</dbReference>
<evidence type="ECO:0000256" key="2">
    <source>
        <dbReference type="ARBA" id="ARBA00022475"/>
    </source>
</evidence>
<dbReference type="GO" id="GO:0050380">
    <property type="term" value="F:undecaprenyl-diphosphatase activity"/>
    <property type="evidence" value="ECO:0007669"/>
    <property type="project" value="UniProtKB-EC"/>
</dbReference>
<evidence type="ECO:0000256" key="1">
    <source>
        <dbReference type="ARBA" id="ARBA00004651"/>
    </source>
</evidence>
<proteinExistence type="predicted"/>
<feature type="transmembrane region" description="Helical" evidence="7">
    <location>
        <begin position="59"/>
        <end position="77"/>
    </location>
</feature>
<sequence length="175" mass="19744">MERMRNQFAKYDQTLFYKFNGLQELMITFFRGITHLGGARFTISALLFIFFIGQSSSTLRVTAILSISSLTVSHLLVQGVKRFVRRIRPYLVLPDVIVYGHPFKDHSFPSGHSTAAFAITTPFMIQYPFLIMILLPLSSLIAISRVVLGVHYPSDVIVGSLLGIVTSVIFYLFAY</sequence>
<keyword evidence="5 7" id="KW-1133">Transmembrane helix</keyword>
<dbReference type="EC" id="3.6.1.27" evidence="9"/>
<evidence type="ECO:0000256" key="6">
    <source>
        <dbReference type="ARBA" id="ARBA00023136"/>
    </source>
</evidence>
<evidence type="ECO:0000259" key="8">
    <source>
        <dbReference type="SMART" id="SM00014"/>
    </source>
</evidence>
<dbReference type="Proteomes" id="UP001646157">
    <property type="component" value="Unassembled WGS sequence"/>
</dbReference>
<name>A0ABS2N954_9BACI</name>
<dbReference type="SMART" id="SM00014">
    <property type="entry name" value="acidPPc"/>
    <property type="match status" value="1"/>
</dbReference>
<feature type="transmembrane region" description="Helical" evidence="7">
    <location>
        <begin position="33"/>
        <end position="53"/>
    </location>
</feature>
<dbReference type="PANTHER" id="PTHR14969">
    <property type="entry name" value="SPHINGOSINE-1-PHOSPHATE PHOSPHOHYDROLASE"/>
    <property type="match status" value="1"/>
</dbReference>
<protein>
    <submittedName>
        <fullName evidence="9">Undecaprenyl-diphosphatase</fullName>
        <ecNumber evidence="9">3.6.1.27</ecNumber>
    </submittedName>
</protein>
<evidence type="ECO:0000256" key="7">
    <source>
        <dbReference type="SAM" id="Phobius"/>
    </source>
</evidence>
<evidence type="ECO:0000256" key="3">
    <source>
        <dbReference type="ARBA" id="ARBA00022692"/>
    </source>
</evidence>
<dbReference type="RefSeq" id="WP_205168548.1">
    <property type="nucleotide sequence ID" value="NZ_JAFBDZ010000001.1"/>
</dbReference>
<keyword evidence="4 9" id="KW-0378">Hydrolase</keyword>
<evidence type="ECO:0000256" key="5">
    <source>
        <dbReference type="ARBA" id="ARBA00022989"/>
    </source>
</evidence>
<reference evidence="9 10" key="1">
    <citation type="submission" date="2021-01" db="EMBL/GenBank/DDBJ databases">
        <title>Genomic Encyclopedia of Type Strains, Phase IV (KMG-IV): sequencing the most valuable type-strain genomes for metagenomic binning, comparative biology and taxonomic classification.</title>
        <authorList>
            <person name="Goeker M."/>
        </authorList>
    </citation>
    <scope>NUCLEOTIDE SEQUENCE [LARGE SCALE GENOMIC DNA]</scope>
    <source>
        <strain evidence="9 10">DSM 24834</strain>
    </source>
</reference>
<evidence type="ECO:0000256" key="4">
    <source>
        <dbReference type="ARBA" id="ARBA00022801"/>
    </source>
</evidence>
<gene>
    <name evidence="9" type="ORF">JOC86_000923</name>
</gene>
<dbReference type="InterPro" id="IPR000326">
    <property type="entry name" value="PAP2/HPO"/>
</dbReference>
<evidence type="ECO:0000313" key="9">
    <source>
        <dbReference type="EMBL" id="MBM7584386.1"/>
    </source>
</evidence>
<dbReference type="InterPro" id="IPR036938">
    <property type="entry name" value="PAP2/HPO_sf"/>
</dbReference>
<dbReference type="PANTHER" id="PTHR14969:SF62">
    <property type="entry name" value="DECAPRENYLPHOSPHORYL-5-PHOSPHORIBOSE PHOSPHATASE RV3807C-RELATED"/>
    <property type="match status" value="1"/>
</dbReference>
<feature type="domain" description="Phosphatidic acid phosphatase type 2/haloperoxidase" evidence="8">
    <location>
        <begin position="63"/>
        <end position="171"/>
    </location>
</feature>
<feature type="transmembrane region" description="Helical" evidence="7">
    <location>
        <begin position="156"/>
        <end position="174"/>
    </location>
</feature>
<keyword evidence="6 7" id="KW-0472">Membrane</keyword>
<organism evidence="9 10">
    <name type="scientific">Rossellomorea pakistanensis</name>
    <dbReference type="NCBI Taxonomy" id="992288"/>
    <lineage>
        <taxon>Bacteria</taxon>
        <taxon>Bacillati</taxon>
        <taxon>Bacillota</taxon>
        <taxon>Bacilli</taxon>
        <taxon>Bacillales</taxon>
        <taxon>Bacillaceae</taxon>
        <taxon>Rossellomorea</taxon>
    </lineage>
</organism>
<dbReference type="SUPFAM" id="SSF48317">
    <property type="entry name" value="Acid phosphatase/Vanadium-dependent haloperoxidase"/>
    <property type="match status" value="1"/>
</dbReference>
<feature type="transmembrane region" description="Helical" evidence="7">
    <location>
        <begin position="129"/>
        <end position="150"/>
    </location>
</feature>
<keyword evidence="2" id="KW-1003">Cell membrane</keyword>